<dbReference type="PANTHER" id="PTHR10887:SF5">
    <property type="entry name" value="RNA HELICASE AQUARIUS"/>
    <property type="match status" value="1"/>
</dbReference>
<dbReference type="GO" id="GO:0003729">
    <property type="term" value="F:mRNA binding"/>
    <property type="evidence" value="ECO:0007669"/>
    <property type="project" value="TreeGrafter"/>
</dbReference>
<feature type="region of interest" description="Disordered" evidence="2">
    <location>
        <begin position="2042"/>
        <end position="2063"/>
    </location>
</feature>
<reference evidence="8" key="1">
    <citation type="submission" date="2016-05" db="EMBL/GenBank/DDBJ databases">
        <authorList>
            <person name="Naeem Raeece"/>
        </authorList>
    </citation>
    <scope>NUCLEOTIDE SEQUENCE [LARGE SCALE GENOMIC DNA]</scope>
</reference>
<feature type="region of interest" description="Disordered" evidence="2">
    <location>
        <begin position="1256"/>
        <end position="1317"/>
    </location>
</feature>
<evidence type="ECO:0000256" key="1">
    <source>
        <dbReference type="SAM" id="Coils"/>
    </source>
</evidence>
<dbReference type="InterPro" id="IPR041679">
    <property type="entry name" value="DNA2/NAM7-like_C"/>
</dbReference>
<dbReference type="SUPFAM" id="SSF52540">
    <property type="entry name" value="P-loop containing nucleoside triphosphate hydrolases"/>
    <property type="match status" value="1"/>
</dbReference>
<feature type="compositionally biased region" description="Polar residues" evidence="2">
    <location>
        <begin position="1926"/>
        <end position="1938"/>
    </location>
</feature>
<protein>
    <recommendedName>
        <fullName evidence="9">P-loop containing nucleoside triphosphate hydrolase</fullName>
    </recommendedName>
</protein>
<sequence>MNVISDIFKSGKSSLNIAQGKNENNENITKANSDAVNDSSELTDDVKEDNTFVNNSKKFRFVIEHIDFFHFCKVERKIGYNVGDTGEKRIEAKIDAKTLRFIGKTYDFLRKKHFNPKFLKKLENSQYFERVLWANYNIYDNLYILSSNKIFFSKGDSNEDISLLYIKHILSLIVFICYKYEEKGKHEIWDQIIYNRIDEFEKLVEIERNRYSDKENDKINERYNLYKEFLIHKFNSLFYNTVKLINCNFVFSVHDVGRPNNVHRAHNVYRDYTIHDDMNDEVKSLDEAERYMGRLVRLSFLEKAFIIQFFINVYASIDKKFLFRLCLEMCNPFIWNYVNYDYLNTFLFKKNKEAKMLFHNLTNMMRKKYLNVMDYKSIDVYTSNCEEISHDDTSADGISEDVLIGEEKEELKGESQRYDENTILFVNKNEFFYNLINYFLIVLDQFEHRKEYMYEIMTSNSTLSSTSDSEMEDLALEDYEKYMDDLHSNEEMVSPFSEKCKTNGDKLEGSLFPDGKENSKEVKVSLCNNRNYVDDQQNCDMLDKGVVKKGKGRISAIVHSNKRVKIDSISRNEDNYQDMEESDFFESYLKYASSEGEGNELDFYVNHNEYKKEEILEIFLKYENNVKIKSKEVFTKKSRKKDGDGGDSFLVLFVEKCLEFFIDLLSQLYSRRILYIFMKYFNVLIYCKISNLNRKRKFKELIKLLKYYIEMYINNFSGNPLTYIEINNEHYENFEHFQSFCYKHFKDHKVLKNYYLKSVFLMDKKKELFENFSKLEKEELLFLCTHLKYVITKGNRYGEMHNGGKESVEEGNNLEKEKIKQCLVHRNIVFENVHIFMRKRKLFYITLLIENLSFKKNIFEDIDKQCDYPNEKDLFENVLIDTKDDCKKRKKKTFLYTKPLFKLNLQYLCINDYIFRIYNLFKLQSYYDIRKDVIEYVYETNPKNKKVNERTICNYVFEIDEGDISNRCAKKKGHFEGWERAGTSRLVKHVDIDGSGNDDHGDGEYDEKGGCLHWEKKRKHGEVAKEDDEVVPRGSSTCNLFLYNEYQLNSIVHDINKVENTYFANERRMSNKIDSFKIVNVDDTTKKVIAEIVIDLKYKYYERVHNEWNMIKPTDILFLVCVKNYTNYYKNKINVVNDGDLKKLLGINYVRGCEVFKYTNFAENNEDIDDAKCSMKKITVYLDYLQYQQDIINAPEIYSSFNLLIRRKQKENNFFYILNNIKTLIMNPDDAVIPHWVHDIFLGYCNGSIKYYQEIPSRGEKSPERDEVDTNTNSGESGSEESSSEESGSNVSGSNVSGSNESGSNENGSDESFHDENNQRMSYLRREEGEKMTCNKATLNFIRKNMDDINYLNTFLNIKHVLHTTNVAYVCIDSSHVSTTNGINKTYVKNLLNEYIEPLFLSYVPIMYESRKKYITKGLLEKNALRKNVLESLYYHICVINKYTVNDISFVSEFISNVRVVYHYESFYIFHFDFKNKNYFLILNNYLSRVQSDEKIDELLAHVEGRITNEEDIVMINEREKITELFDRMIEHSIKHISMKDGIYRIQNKIYEDQNYPLEGLLLHTTKKNSTNVKFANKKNDSIQVRKKKIHYTERQIECIKSGIYEGFTIIEGVPGSGKTSILNKIINILFNNKKKEKILICTHSNSCLNYIFNLLVKENLIHQKYLCRVGMGELDIENLRSEYEEIERNLNRDRKNSENNSYIVNTSGNAFIDEDDNFNFSKYGRINYMIDLREKLLSEVNLLSESVSNNKIYNCLTAVQYYENNIKGRISKFFTYVDIFKKNSQSINQNGGNFFEMYISNSIDEYDTYNLFLCHKMYVTDIQSVEKILWKREDNNVHRCKETEKMHLLEEDKNCFYFVHPQDQLKVLNLSIYNVLFPFKRYVNLKLEKVTLEQYLDYKSSFTKGDANANGNAAGSGNGEPSGDASVSTSLRGDNQNAEAEGVKAAEEESVEGVEAAEEANVEGVEAAEEANVEGVEAAEEANVEGVEAAEEANVEGVEAAEEASVEGVEAAEEASVEGVEAAADGASALDSDSRIANQAIEEPMEKDEEAITGSKQGEGKPPVDCTKCGIFTGDICNDLTFDNSEDDFYVSKYYLAKIIRNFEHLNDCRAFEVLKSQRERGIYIIAKLARVIAMTCTHASINRSKIAKLQFYFDNIIIDECTQITENDTFLPLLLQENRYHRSKLKRIIFVGDSNQLPPIIKNKYIKNYANYEQSLYKRFLRLELPSIYLNEQGRMRNEICNVYKYFYSKYNIQIENLECIHKDSKFLKKFNPGFTYTYQFIHVESEEYTPVPYFYQNLLEAEMTVAIFMYMRLVGYSNEIITILTTYNGQKELILDILKKNCLYNKMIGMPKKVTTVDKYQGKQNDYVIISLVRSKSIGYMKNVKRLIVAFSRARFGLYVLGNYNLYKNNYEFKKPLYFFKKNKLELSLQTNEHFNTTDRSDTSTSQVIVKDLNQFYGILYSLSNAHLQRSATENTCEA</sequence>
<name>A0A1A8W188_PLAOA</name>
<dbReference type="InterPro" id="IPR032174">
    <property type="entry name" value="Aquarius_N"/>
</dbReference>
<accession>A0A1A8W188</accession>
<evidence type="ECO:0000259" key="6">
    <source>
        <dbReference type="Pfam" id="PF21143"/>
    </source>
</evidence>
<organism evidence="7 8">
    <name type="scientific">Plasmodium ovale curtisi</name>
    <dbReference type="NCBI Taxonomy" id="864141"/>
    <lineage>
        <taxon>Eukaryota</taxon>
        <taxon>Sar</taxon>
        <taxon>Alveolata</taxon>
        <taxon>Apicomplexa</taxon>
        <taxon>Aconoidasida</taxon>
        <taxon>Haemosporida</taxon>
        <taxon>Plasmodiidae</taxon>
        <taxon>Plasmodium</taxon>
        <taxon>Plasmodium (Plasmodium)</taxon>
    </lineage>
</organism>
<dbReference type="Gene3D" id="3.40.50.300">
    <property type="entry name" value="P-loop containing nucleotide triphosphate hydrolases"/>
    <property type="match status" value="3"/>
</dbReference>
<dbReference type="Pfam" id="PF16399">
    <property type="entry name" value="Aquarius_N_1st"/>
    <property type="match status" value="1"/>
</dbReference>
<feature type="domain" description="RNA helicase aquarius beta-barrel" evidence="6">
    <location>
        <begin position="1059"/>
        <end position="1207"/>
    </location>
</feature>
<dbReference type="InterPro" id="IPR047187">
    <property type="entry name" value="SF1_C_Upf1"/>
</dbReference>
<dbReference type="GO" id="GO:0004386">
    <property type="term" value="F:helicase activity"/>
    <property type="evidence" value="ECO:0007669"/>
    <property type="project" value="InterPro"/>
</dbReference>
<gene>
    <name evidence="7" type="ORF">POVCU2_0032960</name>
</gene>
<evidence type="ECO:0000313" key="7">
    <source>
        <dbReference type="EMBL" id="SBS85709.1"/>
    </source>
</evidence>
<feature type="domain" description="RNA helicase aquarius N-terminal" evidence="5">
    <location>
        <begin position="646"/>
        <end position="792"/>
    </location>
</feature>
<evidence type="ECO:0000259" key="5">
    <source>
        <dbReference type="Pfam" id="PF16399"/>
    </source>
</evidence>
<dbReference type="EMBL" id="FLQU01000442">
    <property type="protein sequence ID" value="SBS85709.1"/>
    <property type="molecule type" value="Genomic_DNA"/>
</dbReference>
<evidence type="ECO:0000313" key="8">
    <source>
        <dbReference type="Proteomes" id="UP000078560"/>
    </source>
</evidence>
<evidence type="ECO:0000259" key="3">
    <source>
        <dbReference type="Pfam" id="PF13086"/>
    </source>
</evidence>
<feature type="compositionally biased region" description="Acidic residues" evidence="2">
    <location>
        <begin position="1949"/>
        <end position="2009"/>
    </location>
</feature>
<proteinExistence type="predicted"/>
<dbReference type="FunFam" id="3.40.50.300:FF:001749">
    <property type="entry name" value="P-loop containing nucleoside triphosphate hydrolase"/>
    <property type="match status" value="1"/>
</dbReference>
<dbReference type="PANTHER" id="PTHR10887">
    <property type="entry name" value="DNA2/NAM7 HELICASE FAMILY"/>
    <property type="match status" value="1"/>
</dbReference>
<feature type="compositionally biased region" description="Low complexity" evidence="2">
    <location>
        <begin position="1285"/>
        <end position="1307"/>
    </location>
</feature>
<dbReference type="CDD" id="cd18808">
    <property type="entry name" value="SF1_C_Upf1"/>
    <property type="match status" value="1"/>
</dbReference>
<dbReference type="InterPro" id="IPR041677">
    <property type="entry name" value="DNA2/NAM7_AAA_11"/>
</dbReference>
<dbReference type="Pfam" id="PF21143">
    <property type="entry name" value="Aquarius_N_2nd"/>
    <property type="match status" value="1"/>
</dbReference>
<dbReference type="Pfam" id="PF13087">
    <property type="entry name" value="AAA_12"/>
    <property type="match status" value="1"/>
</dbReference>
<feature type="domain" description="DNA2/NAM7 helicase-like C-terminal" evidence="4">
    <location>
        <begin position="2214"/>
        <end position="2407"/>
    </location>
</feature>
<evidence type="ECO:0000259" key="4">
    <source>
        <dbReference type="Pfam" id="PF13087"/>
    </source>
</evidence>
<dbReference type="Proteomes" id="UP000078560">
    <property type="component" value="Unassembled WGS sequence"/>
</dbReference>
<dbReference type="InterPro" id="IPR048966">
    <property type="entry name" value="Aquarius_b-barrel"/>
</dbReference>
<dbReference type="GO" id="GO:0071013">
    <property type="term" value="C:catalytic step 2 spliceosome"/>
    <property type="evidence" value="ECO:0007669"/>
    <property type="project" value="TreeGrafter"/>
</dbReference>
<dbReference type="InterPro" id="IPR027417">
    <property type="entry name" value="P-loop_NTPase"/>
</dbReference>
<feature type="coiled-coil region" evidence="1">
    <location>
        <begin position="1670"/>
        <end position="1701"/>
    </location>
</feature>
<feature type="domain" description="DNA2/NAM7 helicase helicase" evidence="3">
    <location>
        <begin position="1594"/>
        <end position="1706"/>
    </location>
</feature>
<dbReference type="InterPro" id="IPR045055">
    <property type="entry name" value="DNA2/NAM7-like"/>
</dbReference>
<dbReference type="Pfam" id="PF13086">
    <property type="entry name" value="AAA_11"/>
    <property type="match status" value="2"/>
</dbReference>
<feature type="domain" description="DNA2/NAM7 helicase helicase" evidence="3">
    <location>
        <begin position="2116"/>
        <end position="2205"/>
    </location>
</feature>
<evidence type="ECO:0000256" key="2">
    <source>
        <dbReference type="SAM" id="MobiDB-lite"/>
    </source>
</evidence>
<keyword evidence="1" id="KW-0175">Coiled coil</keyword>
<evidence type="ECO:0008006" key="9">
    <source>
        <dbReference type="Google" id="ProtNLM"/>
    </source>
</evidence>
<feature type="region of interest" description="Disordered" evidence="2">
    <location>
        <begin position="1910"/>
        <end position="2009"/>
    </location>
</feature>